<comment type="caution">
    <text evidence="1">The sequence shown here is derived from an EMBL/GenBank/DDBJ whole genome shotgun (WGS) entry which is preliminary data.</text>
</comment>
<name>A0A645D5D5_9ZZZZ</name>
<dbReference type="AlphaFoldDB" id="A0A645D5D5"/>
<organism evidence="1">
    <name type="scientific">bioreactor metagenome</name>
    <dbReference type="NCBI Taxonomy" id="1076179"/>
    <lineage>
        <taxon>unclassified sequences</taxon>
        <taxon>metagenomes</taxon>
        <taxon>ecological metagenomes</taxon>
    </lineage>
</organism>
<accession>A0A645D5D5</accession>
<proteinExistence type="predicted"/>
<reference evidence="1" key="1">
    <citation type="submission" date="2019-08" db="EMBL/GenBank/DDBJ databases">
        <authorList>
            <person name="Kucharzyk K."/>
            <person name="Murdoch R.W."/>
            <person name="Higgins S."/>
            <person name="Loffler F."/>
        </authorList>
    </citation>
    <scope>NUCLEOTIDE SEQUENCE</scope>
</reference>
<dbReference type="EMBL" id="VSSQ01032978">
    <property type="protein sequence ID" value="MPM84429.1"/>
    <property type="molecule type" value="Genomic_DNA"/>
</dbReference>
<gene>
    <name evidence="1" type="ORF">SDC9_131501</name>
</gene>
<protein>
    <submittedName>
        <fullName evidence="1">Uncharacterized protein</fullName>
    </submittedName>
</protein>
<sequence length="179" mass="20571">MRQTHSGLHEKRLLGVVVTRVRVEAVLELELGRQSPTQILHATETQARCRSLLHLPGIVGAIGTNVVRRTTIALGNAQIDHSIDLDFAVRGGGHGHGSKKCEHEFIFRHRNLLLVLFIFHWFHYTEQQWFSLDSTTRHEKNQPCKQIPHVKPEEATPRKPHKAGNYPNKMILFYFYSLL</sequence>
<evidence type="ECO:0000313" key="1">
    <source>
        <dbReference type="EMBL" id="MPM84429.1"/>
    </source>
</evidence>